<dbReference type="WBParaSite" id="NBR_0000391501-mRNA-1">
    <property type="protein sequence ID" value="NBR_0000391501-mRNA-1"/>
    <property type="gene ID" value="NBR_0000391501"/>
</dbReference>
<dbReference type="Proteomes" id="UP000271162">
    <property type="component" value="Unassembled WGS sequence"/>
</dbReference>
<evidence type="ECO:0000313" key="5">
    <source>
        <dbReference type="WBParaSite" id="NBR_0000391501-mRNA-1"/>
    </source>
</evidence>
<feature type="compositionally biased region" description="Polar residues" evidence="1">
    <location>
        <begin position="194"/>
        <end position="205"/>
    </location>
</feature>
<feature type="chain" id="PRO_5043124716" evidence="2">
    <location>
        <begin position="20"/>
        <end position="537"/>
    </location>
</feature>
<sequence>MRRNVMILVVVASAAISLGGEPAEEDGDVLRGGLYQRLSRLPRAGWIREKSPVKAMQNESSNVTYRNMGELPIVELNEDDATNNTLQNGPSNSLHQISLGGEPDEEDGDAPRGGIYQRLSRLPRAGWILEKSPVKAMQNESSNVTYRNMGELPIVELNVDDATNNTLQNGPSNSLHRRIGELLTVEWNLENTTSNALQNESSNSTNRRKGKLSKAGQRVVMNKTSFNRIGDTGVEETHYRRIRHIPNEEKLYPWYVSLRPATIIAPEKAHFPAEEGATVVKETQDRGHPTPPDLASPTLHISSSDIGQQSTEEGNIKMEETHHRKTTRFFRSRKRYLLHNHLKPNEVIPASEKEGFPHEDNLEETPRRWKKNTRLFLHDTPITALINPSLVNQEASLKGDIKGTHHSKSKHTVVTRKRSHQFPEEGDNFDIVEIRRRKRRPRRPHLPDTPVPINPSLNDREFPPEEDNSLIKETHHSQSKHIVITEQQPHVPNTAVPTFINPLLKGRELPPEGDNFDIVEIRSRRRPSRPHLPDIPV</sequence>
<evidence type="ECO:0000256" key="2">
    <source>
        <dbReference type="SAM" id="SignalP"/>
    </source>
</evidence>
<feature type="compositionally biased region" description="Polar residues" evidence="1">
    <location>
        <begin position="87"/>
        <end position="96"/>
    </location>
</feature>
<organism evidence="5">
    <name type="scientific">Nippostrongylus brasiliensis</name>
    <name type="common">Rat hookworm</name>
    <dbReference type="NCBI Taxonomy" id="27835"/>
    <lineage>
        <taxon>Eukaryota</taxon>
        <taxon>Metazoa</taxon>
        <taxon>Ecdysozoa</taxon>
        <taxon>Nematoda</taxon>
        <taxon>Chromadorea</taxon>
        <taxon>Rhabditida</taxon>
        <taxon>Rhabditina</taxon>
        <taxon>Rhabditomorpha</taxon>
        <taxon>Strongyloidea</taxon>
        <taxon>Heligmosomidae</taxon>
        <taxon>Nippostrongylus</taxon>
    </lineage>
</organism>
<feature type="compositionally biased region" description="Basic residues" evidence="1">
    <location>
        <begin position="435"/>
        <end position="444"/>
    </location>
</feature>
<feature type="region of interest" description="Disordered" evidence="1">
    <location>
        <begin position="194"/>
        <end position="216"/>
    </location>
</feature>
<name>A0A0N4XN13_NIPBR</name>
<protein>
    <submittedName>
        <fullName evidence="5">Protein Wnt</fullName>
    </submittedName>
</protein>
<evidence type="ECO:0000313" key="3">
    <source>
        <dbReference type="EMBL" id="VDL67505.1"/>
    </source>
</evidence>
<proteinExistence type="predicted"/>
<dbReference type="AlphaFoldDB" id="A0A0N4XN13"/>
<evidence type="ECO:0000313" key="4">
    <source>
        <dbReference type="Proteomes" id="UP000271162"/>
    </source>
</evidence>
<keyword evidence="2" id="KW-0732">Signal</keyword>
<feature type="region of interest" description="Disordered" evidence="1">
    <location>
        <begin position="87"/>
        <end position="111"/>
    </location>
</feature>
<feature type="region of interest" description="Disordered" evidence="1">
    <location>
        <begin position="283"/>
        <end position="325"/>
    </location>
</feature>
<reference evidence="3 4" key="2">
    <citation type="submission" date="2018-11" db="EMBL/GenBank/DDBJ databases">
        <authorList>
            <consortium name="Pathogen Informatics"/>
        </authorList>
    </citation>
    <scope>NUCLEOTIDE SEQUENCE [LARGE SCALE GENOMIC DNA]</scope>
</reference>
<feature type="compositionally biased region" description="Polar residues" evidence="1">
    <location>
        <begin position="299"/>
        <end position="313"/>
    </location>
</feature>
<feature type="region of interest" description="Disordered" evidence="1">
    <location>
        <begin position="401"/>
        <end position="466"/>
    </location>
</feature>
<accession>A0A0N4XN13</accession>
<feature type="signal peptide" evidence="2">
    <location>
        <begin position="1"/>
        <end position="19"/>
    </location>
</feature>
<gene>
    <name evidence="3" type="ORF">NBR_LOCUS3916</name>
</gene>
<feature type="compositionally biased region" description="Basic residues" evidence="1">
    <location>
        <begin position="404"/>
        <end position="420"/>
    </location>
</feature>
<evidence type="ECO:0000256" key="1">
    <source>
        <dbReference type="SAM" id="MobiDB-lite"/>
    </source>
</evidence>
<keyword evidence="4" id="KW-1185">Reference proteome</keyword>
<reference evidence="5" key="1">
    <citation type="submission" date="2017-02" db="UniProtKB">
        <authorList>
            <consortium name="WormBaseParasite"/>
        </authorList>
    </citation>
    <scope>IDENTIFICATION</scope>
</reference>
<dbReference type="EMBL" id="UYSL01006511">
    <property type="protein sequence ID" value="VDL67505.1"/>
    <property type="molecule type" value="Genomic_DNA"/>
</dbReference>